<dbReference type="EMBL" id="JALJOU010000007">
    <property type="protein sequence ID" value="KAK9842466.1"/>
    <property type="molecule type" value="Genomic_DNA"/>
</dbReference>
<keyword evidence="3 10" id="KW-0813">Transport</keyword>
<comment type="similarity">
    <text evidence="2 10">Belongs to the mitochondrial carrier (TC 2.A.29) family.</text>
</comment>
<evidence type="ECO:0000256" key="8">
    <source>
        <dbReference type="ARBA" id="ARBA00023136"/>
    </source>
</evidence>
<evidence type="ECO:0000256" key="7">
    <source>
        <dbReference type="ARBA" id="ARBA00023128"/>
    </source>
</evidence>
<keyword evidence="4 9" id="KW-0812">Transmembrane</keyword>
<dbReference type="PANTHER" id="PTHR45788">
    <property type="entry name" value="SUCCINATE/FUMARATE MITOCHONDRIAL TRANSPORTER-RELATED"/>
    <property type="match status" value="1"/>
</dbReference>
<keyword evidence="6" id="KW-1133">Transmembrane helix</keyword>
<sequence>MLTSSPQTDKEPRKVAAVHPAVKSLAGSIGGVAEACACQPIDVIKTRLQLDKVNMYHGIWNCGKQIIEQEGVRSLWKGLTPFATHLTLKYALRMGTNAFYQSLLRDKDNKLSDGRRMAAGFAAGITEALIIVTPFEVVKIRLQQQHGQDKAMLKYKGPVHAAVTIVRQDGPLGLWAGAAPTVMRNGTNQMCLFWAKNNFDRLFFDKIEGDGRQLQPWQSMLSGFSAACIGPCATGPFDVIKTRLMAQEKGEGPVRYRGLLDALVRIPREEGLLALWRGLLPRLMRIPPGQAIVWAVSDQITGYFERRHWDKDPELAQQA</sequence>
<dbReference type="Pfam" id="PF00153">
    <property type="entry name" value="Mito_carr"/>
    <property type="match status" value="3"/>
</dbReference>
<proteinExistence type="inferred from homology"/>
<dbReference type="InterPro" id="IPR023395">
    <property type="entry name" value="MCP_dom_sf"/>
</dbReference>
<evidence type="ECO:0000256" key="10">
    <source>
        <dbReference type="RuleBase" id="RU000488"/>
    </source>
</evidence>
<dbReference type="Proteomes" id="UP001445335">
    <property type="component" value="Unassembled WGS sequence"/>
</dbReference>
<reference evidence="11 12" key="1">
    <citation type="journal article" date="2024" name="Nat. Commun.">
        <title>Phylogenomics reveals the evolutionary origins of lichenization in chlorophyte algae.</title>
        <authorList>
            <person name="Puginier C."/>
            <person name="Libourel C."/>
            <person name="Otte J."/>
            <person name="Skaloud P."/>
            <person name="Haon M."/>
            <person name="Grisel S."/>
            <person name="Petersen M."/>
            <person name="Berrin J.G."/>
            <person name="Delaux P.M."/>
            <person name="Dal Grande F."/>
            <person name="Keller J."/>
        </authorList>
    </citation>
    <scope>NUCLEOTIDE SEQUENCE [LARGE SCALE GENOMIC DNA]</scope>
    <source>
        <strain evidence="11 12">SAG 245.80</strain>
    </source>
</reference>
<keyword evidence="5" id="KW-0677">Repeat</keyword>
<feature type="repeat" description="Solcar" evidence="9">
    <location>
        <begin position="114"/>
        <end position="202"/>
    </location>
</feature>
<dbReference type="AlphaFoldDB" id="A0AAW1S9K0"/>
<dbReference type="GO" id="GO:0005469">
    <property type="term" value="F:succinate:fumarate antiporter activity"/>
    <property type="evidence" value="ECO:0007669"/>
    <property type="project" value="TreeGrafter"/>
</dbReference>
<evidence type="ECO:0000256" key="4">
    <source>
        <dbReference type="ARBA" id="ARBA00022692"/>
    </source>
</evidence>
<comment type="subcellular location">
    <subcellularLocation>
        <location evidence="1">Mitochondrion membrane</location>
        <topology evidence="1">Multi-pass membrane protein</topology>
    </subcellularLocation>
</comment>
<dbReference type="GO" id="GO:0031966">
    <property type="term" value="C:mitochondrial membrane"/>
    <property type="evidence" value="ECO:0007669"/>
    <property type="project" value="UniProtKB-SubCell"/>
</dbReference>
<evidence type="ECO:0000256" key="3">
    <source>
        <dbReference type="ARBA" id="ARBA00022448"/>
    </source>
</evidence>
<feature type="repeat" description="Solcar" evidence="9">
    <location>
        <begin position="18"/>
        <end position="103"/>
    </location>
</feature>
<dbReference type="PANTHER" id="PTHR45788:SF2">
    <property type="entry name" value="SUCCINATE_FUMARATE MITOCHONDRIAL TRANSPORTER"/>
    <property type="match status" value="1"/>
</dbReference>
<evidence type="ECO:0000313" key="12">
    <source>
        <dbReference type="Proteomes" id="UP001445335"/>
    </source>
</evidence>
<dbReference type="InterPro" id="IPR018108">
    <property type="entry name" value="MCP_transmembrane"/>
</dbReference>
<evidence type="ECO:0000256" key="6">
    <source>
        <dbReference type="ARBA" id="ARBA00022989"/>
    </source>
</evidence>
<dbReference type="InterPro" id="IPR049563">
    <property type="entry name" value="TXTP-like"/>
</dbReference>
<evidence type="ECO:0000256" key="1">
    <source>
        <dbReference type="ARBA" id="ARBA00004225"/>
    </source>
</evidence>
<name>A0AAW1S9K0_9CHLO</name>
<protein>
    <submittedName>
        <fullName evidence="11">Uncharacterized protein</fullName>
    </submittedName>
</protein>
<gene>
    <name evidence="11" type="ORF">WJX81_001453</name>
</gene>
<comment type="caution">
    <text evidence="11">The sequence shown here is derived from an EMBL/GenBank/DDBJ whole genome shotgun (WGS) entry which is preliminary data.</text>
</comment>
<evidence type="ECO:0000256" key="2">
    <source>
        <dbReference type="ARBA" id="ARBA00006375"/>
    </source>
</evidence>
<keyword evidence="12" id="KW-1185">Reference proteome</keyword>
<organism evidence="11 12">
    <name type="scientific">Elliptochloris bilobata</name>
    <dbReference type="NCBI Taxonomy" id="381761"/>
    <lineage>
        <taxon>Eukaryota</taxon>
        <taxon>Viridiplantae</taxon>
        <taxon>Chlorophyta</taxon>
        <taxon>core chlorophytes</taxon>
        <taxon>Trebouxiophyceae</taxon>
        <taxon>Trebouxiophyceae incertae sedis</taxon>
        <taxon>Elliptochloris clade</taxon>
        <taxon>Elliptochloris</taxon>
    </lineage>
</organism>
<feature type="repeat" description="Solcar" evidence="9">
    <location>
        <begin position="214"/>
        <end position="303"/>
    </location>
</feature>
<accession>A0AAW1S9K0</accession>
<evidence type="ECO:0000256" key="9">
    <source>
        <dbReference type="PROSITE-ProRule" id="PRU00282"/>
    </source>
</evidence>
<evidence type="ECO:0000313" key="11">
    <source>
        <dbReference type="EMBL" id="KAK9842466.1"/>
    </source>
</evidence>
<evidence type="ECO:0000256" key="5">
    <source>
        <dbReference type="ARBA" id="ARBA00022737"/>
    </source>
</evidence>
<keyword evidence="8 9" id="KW-0472">Membrane</keyword>
<dbReference type="Gene3D" id="1.50.40.10">
    <property type="entry name" value="Mitochondrial carrier domain"/>
    <property type="match status" value="2"/>
</dbReference>
<dbReference type="PROSITE" id="PS50920">
    <property type="entry name" value="SOLCAR"/>
    <property type="match status" value="3"/>
</dbReference>
<dbReference type="SUPFAM" id="SSF103506">
    <property type="entry name" value="Mitochondrial carrier"/>
    <property type="match status" value="1"/>
</dbReference>
<keyword evidence="7" id="KW-0496">Mitochondrion</keyword>